<evidence type="ECO:0000313" key="1">
    <source>
        <dbReference type="EMBL" id="GBP06404.1"/>
    </source>
</evidence>
<comment type="caution">
    <text evidence="1">The sequence shown here is derived from an EMBL/GenBank/DDBJ whole genome shotgun (WGS) entry which is preliminary data.</text>
</comment>
<dbReference type="OrthoDB" id="7510738at2759"/>
<accession>A0A4C1SWU4</accession>
<dbReference type="EMBL" id="BGZK01000022">
    <property type="protein sequence ID" value="GBP06404.1"/>
    <property type="molecule type" value="Genomic_DNA"/>
</dbReference>
<gene>
    <name evidence="1" type="ORF">EVAR_4553_1</name>
</gene>
<organism evidence="1 2">
    <name type="scientific">Eumeta variegata</name>
    <name type="common">Bagworm moth</name>
    <name type="synonym">Eumeta japonica</name>
    <dbReference type="NCBI Taxonomy" id="151549"/>
    <lineage>
        <taxon>Eukaryota</taxon>
        <taxon>Metazoa</taxon>
        <taxon>Ecdysozoa</taxon>
        <taxon>Arthropoda</taxon>
        <taxon>Hexapoda</taxon>
        <taxon>Insecta</taxon>
        <taxon>Pterygota</taxon>
        <taxon>Neoptera</taxon>
        <taxon>Endopterygota</taxon>
        <taxon>Lepidoptera</taxon>
        <taxon>Glossata</taxon>
        <taxon>Ditrysia</taxon>
        <taxon>Tineoidea</taxon>
        <taxon>Psychidae</taxon>
        <taxon>Oiketicinae</taxon>
        <taxon>Eumeta</taxon>
    </lineage>
</organism>
<dbReference type="Proteomes" id="UP000299102">
    <property type="component" value="Unassembled WGS sequence"/>
</dbReference>
<evidence type="ECO:0000313" key="2">
    <source>
        <dbReference type="Proteomes" id="UP000299102"/>
    </source>
</evidence>
<keyword evidence="2" id="KW-1185">Reference proteome</keyword>
<reference evidence="1 2" key="1">
    <citation type="journal article" date="2019" name="Commun. Biol.">
        <title>The bagworm genome reveals a unique fibroin gene that provides high tensile strength.</title>
        <authorList>
            <person name="Kono N."/>
            <person name="Nakamura H."/>
            <person name="Ohtoshi R."/>
            <person name="Tomita M."/>
            <person name="Numata K."/>
            <person name="Arakawa K."/>
        </authorList>
    </citation>
    <scope>NUCLEOTIDE SEQUENCE [LARGE SCALE GENOMIC DNA]</scope>
</reference>
<sequence>MRAWTLNARVIRPRAAPATARAVPPSRLLHRSSSLSPRFRSDCGSGSRVLLQHLKSRAARCQPAGGADAPRHAVADGVISAIKLCAAAVSLLLRPSADGVEERSLVPRSRSRTRIGRNATMSHDFSCVQPAFIDS</sequence>
<proteinExistence type="predicted"/>
<dbReference type="AlphaFoldDB" id="A0A4C1SWU4"/>
<name>A0A4C1SWU4_EUMVA</name>
<protein>
    <submittedName>
        <fullName evidence="1">Uncharacterized protein</fullName>
    </submittedName>
</protein>